<feature type="transmembrane region" description="Helical" evidence="1">
    <location>
        <begin position="39"/>
        <end position="57"/>
    </location>
</feature>
<evidence type="ECO:0000256" key="1">
    <source>
        <dbReference type="SAM" id="Phobius"/>
    </source>
</evidence>
<gene>
    <name evidence="2" type="ORF">M9Y10_011460</name>
</gene>
<proteinExistence type="predicted"/>
<dbReference type="Pfam" id="PF14770">
    <property type="entry name" value="TMEM18"/>
    <property type="match status" value="1"/>
</dbReference>
<protein>
    <recommendedName>
        <fullName evidence="4">Transmembrane protein 18</fullName>
    </recommendedName>
</protein>
<sequence>MTDKFPIPEQADVTSIFNEPQLHTQIFTMLKEIHFSDPPIIFLFIFLFIWIILLFYYRRNMIVSTILFAMTCFFIGITQFIDDFIHQYWTQLHFSSNYLGSSTYVFMFTFWAAPLLAASIIYLCLLLFDVIKLNWNSSIITSIKNIFHRRSKEE</sequence>
<feature type="transmembrane region" description="Helical" evidence="1">
    <location>
        <begin position="62"/>
        <end position="81"/>
    </location>
</feature>
<keyword evidence="3" id="KW-1185">Reference proteome</keyword>
<comment type="caution">
    <text evidence="2">The sequence shown here is derived from an EMBL/GenBank/DDBJ whole genome shotgun (WGS) entry which is preliminary data.</text>
</comment>
<dbReference type="Proteomes" id="UP001470230">
    <property type="component" value="Unassembled WGS sequence"/>
</dbReference>
<name>A0ABR2IJE6_9EUKA</name>
<keyword evidence="1" id="KW-0472">Membrane</keyword>
<evidence type="ECO:0000313" key="2">
    <source>
        <dbReference type="EMBL" id="KAK8863770.1"/>
    </source>
</evidence>
<accession>A0ABR2IJE6</accession>
<reference evidence="2 3" key="1">
    <citation type="submission" date="2024-04" db="EMBL/GenBank/DDBJ databases">
        <title>Tritrichomonas musculus Genome.</title>
        <authorList>
            <person name="Alves-Ferreira E."/>
            <person name="Grigg M."/>
            <person name="Lorenzi H."/>
            <person name="Galac M."/>
        </authorList>
    </citation>
    <scope>NUCLEOTIDE SEQUENCE [LARGE SCALE GENOMIC DNA]</scope>
    <source>
        <strain evidence="2 3">EAF2021</strain>
    </source>
</reference>
<organism evidence="2 3">
    <name type="scientific">Tritrichomonas musculus</name>
    <dbReference type="NCBI Taxonomy" id="1915356"/>
    <lineage>
        <taxon>Eukaryota</taxon>
        <taxon>Metamonada</taxon>
        <taxon>Parabasalia</taxon>
        <taxon>Tritrichomonadida</taxon>
        <taxon>Tritrichomonadidae</taxon>
        <taxon>Tritrichomonas</taxon>
    </lineage>
</organism>
<keyword evidence="1" id="KW-0812">Transmembrane</keyword>
<evidence type="ECO:0000313" key="3">
    <source>
        <dbReference type="Proteomes" id="UP001470230"/>
    </source>
</evidence>
<dbReference type="EMBL" id="JAPFFF010000017">
    <property type="protein sequence ID" value="KAK8863770.1"/>
    <property type="molecule type" value="Genomic_DNA"/>
</dbReference>
<feature type="transmembrane region" description="Helical" evidence="1">
    <location>
        <begin position="101"/>
        <end position="128"/>
    </location>
</feature>
<evidence type="ECO:0008006" key="4">
    <source>
        <dbReference type="Google" id="ProtNLM"/>
    </source>
</evidence>
<dbReference type="InterPro" id="IPR026721">
    <property type="entry name" value="TMEM18"/>
</dbReference>
<keyword evidence="1" id="KW-1133">Transmembrane helix</keyword>